<dbReference type="EMBL" id="QXML01000008">
    <property type="protein sequence ID" value="RIW13613.1"/>
    <property type="molecule type" value="Genomic_DNA"/>
</dbReference>
<dbReference type="GO" id="GO:0008199">
    <property type="term" value="F:ferric iron binding"/>
    <property type="evidence" value="ECO:0007669"/>
    <property type="project" value="InterPro"/>
</dbReference>
<dbReference type="InterPro" id="IPR000627">
    <property type="entry name" value="Intradiol_dOase_C"/>
</dbReference>
<dbReference type="OrthoDB" id="933561at2"/>
<keyword evidence="2 5" id="KW-0223">Dioxygenase</keyword>
<evidence type="ECO:0000256" key="3">
    <source>
        <dbReference type="ARBA" id="ARBA00023002"/>
    </source>
</evidence>
<dbReference type="GO" id="GO:0016702">
    <property type="term" value="F:oxidoreductase activity, acting on single donors with incorporation of molecular oxygen, incorporation of two atoms of oxygen"/>
    <property type="evidence" value="ECO:0007669"/>
    <property type="project" value="InterPro"/>
</dbReference>
<comment type="similarity">
    <text evidence="1">Belongs to the intradiol ring-cleavage dioxygenase family.</text>
</comment>
<accession>A0A418PNL7</accession>
<dbReference type="Pfam" id="PF00775">
    <property type="entry name" value="Dioxygenase_C"/>
    <property type="match status" value="1"/>
</dbReference>
<proteinExistence type="inferred from homology"/>
<keyword evidence="6" id="KW-1185">Reference proteome</keyword>
<evidence type="ECO:0000259" key="4">
    <source>
        <dbReference type="Pfam" id="PF00775"/>
    </source>
</evidence>
<dbReference type="PANTHER" id="PTHR33711:SF10">
    <property type="entry name" value="INTRADIOL RING-CLEAVAGE DIOXYGENASES DOMAIN-CONTAINING PROTEIN"/>
    <property type="match status" value="1"/>
</dbReference>
<organism evidence="5 6">
    <name type="scientific">Algoriphagus lacus</name>
    <dbReference type="NCBI Taxonomy" id="2056311"/>
    <lineage>
        <taxon>Bacteria</taxon>
        <taxon>Pseudomonadati</taxon>
        <taxon>Bacteroidota</taxon>
        <taxon>Cytophagia</taxon>
        <taxon>Cytophagales</taxon>
        <taxon>Cyclobacteriaceae</taxon>
        <taxon>Algoriphagus</taxon>
    </lineage>
</organism>
<dbReference type="AlphaFoldDB" id="A0A418PNL7"/>
<protein>
    <submittedName>
        <fullName evidence="5">Catechol 1,2-dioxygenase</fullName>
    </submittedName>
</protein>
<dbReference type="RefSeq" id="WP_119478727.1">
    <property type="nucleotide sequence ID" value="NZ_QXML01000008.1"/>
</dbReference>
<dbReference type="Gene3D" id="2.60.130.10">
    <property type="entry name" value="Aromatic compound dioxygenase"/>
    <property type="match status" value="1"/>
</dbReference>
<feature type="domain" description="Intradiol ring-cleavage dioxygenases" evidence="4">
    <location>
        <begin position="42"/>
        <end position="193"/>
    </location>
</feature>
<evidence type="ECO:0000313" key="5">
    <source>
        <dbReference type="EMBL" id="RIW13613.1"/>
    </source>
</evidence>
<dbReference type="SUPFAM" id="SSF49482">
    <property type="entry name" value="Aromatic compound dioxygenase"/>
    <property type="match status" value="1"/>
</dbReference>
<evidence type="ECO:0000313" key="6">
    <source>
        <dbReference type="Proteomes" id="UP000283522"/>
    </source>
</evidence>
<dbReference type="Proteomes" id="UP000283522">
    <property type="component" value="Unassembled WGS sequence"/>
</dbReference>
<name>A0A418PNL7_9BACT</name>
<sequence length="297" mass="33485">MQRRDFIKTTALSAIAVSTTGFIRFDGKHYIGNCETTSDVLGPFYRPDSPLRQNLVIEGQKGDPIELMGKILHEDCTTPYKNAKIELWHCDGNGVYDNESADFKYRGTAYSDQTGSYSFNTILPVPYGEGENYRPAHFHLMITTEGYQPLVTQLYFVGDPWIEKDELSSSPTAIRRILEVQNLGNGSKKVEYNVSMAQKLAAEPAAIERLVGLYTNEKDSTKTMELFKKDNQLWMKNEPFGQNLEFLGMNTFTLPGIPPQHKLTFVFEPMLSGAVKLTETYSNDKGDKNVTVYLKSA</sequence>
<dbReference type="InterPro" id="IPR015889">
    <property type="entry name" value="Intradiol_dOase_core"/>
</dbReference>
<evidence type="ECO:0000256" key="1">
    <source>
        <dbReference type="ARBA" id="ARBA00007825"/>
    </source>
</evidence>
<gene>
    <name evidence="5" type="ORF">D0X99_15320</name>
</gene>
<reference evidence="5 6" key="1">
    <citation type="submission" date="2018-09" db="EMBL/GenBank/DDBJ databases">
        <authorList>
            <person name="Wang X."/>
            <person name="Du Z."/>
        </authorList>
    </citation>
    <scope>NUCLEOTIDE SEQUENCE [LARGE SCALE GENOMIC DNA]</scope>
    <source>
        <strain evidence="5 6">N3</strain>
    </source>
</reference>
<dbReference type="InterPro" id="IPR050770">
    <property type="entry name" value="Intradiol_RC_Dioxygenase"/>
</dbReference>
<dbReference type="PANTHER" id="PTHR33711">
    <property type="entry name" value="DIOXYGENASE, PUTATIVE (AFU_ORTHOLOGUE AFUA_2G02910)-RELATED"/>
    <property type="match status" value="1"/>
</dbReference>
<comment type="caution">
    <text evidence="5">The sequence shown here is derived from an EMBL/GenBank/DDBJ whole genome shotgun (WGS) entry which is preliminary data.</text>
</comment>
<evidence type="ECO:0000256" key="2">
    <source>
        <dbReference type="ARBA" id="ARBA00022964"/>
    </source>
</evidence>
<keyword evidence="3" id="KW-0560">Oxidoreductase</keyword>